<dbReference type="EMBL" id="GGFL01007710">
    <property type="protein sequence ID" value="MBW71888.1"/>
    <property type="molecule type" value="Transcribed_RNA"/>
</dbReference>
<proteinExistence type="predicted"/>
<evidence type="ECO:0000256" key="1">
    <source>
        <dbReference type="SAM" id="SignalP"/>
    </source>
</evidence>
<name>A0A2M4D472_ANODA</name>
<keyword evidence="1" id="KW-0732">Signal</keyword>
<evidence type="ECO:0000313" key="2">
    <source>
        <dbReference type="EMBL" id="MBW71888.1"/>
    </source>
</evidence>
<organism evidence="2">
    <name type="scientific">Anopheles darlingi</name>
    <name type="common">Mosquito</name>
    <dbReference type="NCBI Taxonomy" id="43151"/>
    <lineage>
        <taxon>Eukaryota</taxon>
        <taxon>Metazoa</taxon>
        <taxon>Ecdysozoa</taxon>
        <taxon>Arthropoda</taxon>
        <taxon>Hexapoda</taxon>
        <taxon>Insecta</taxon>
        <taxon>Pterygota</taxon>
        <taxon>Neoptera</taxon>
        <taxon>Endopterygota</taxon>
        <taxon>Diptera</taxon>
        <taxon>Nematocera</taxon>
        <taxon>Culicoidea</taxon>
        <taxon>Culicidae</taxon>
        <taxon>Anophelinae</taxon>
        <taxon>Anopheles</taxon>
    </lineage>
</organism>
<reference evidence="2" key="1">
    <citation type="submission" date="2018-01" db="EMBL/GenBank/DDBJ databases">
        <title>An insight into the sialome of Amazonian anophelines.</title>
        <authorList>
            <person name="Ribeiro J.M."/>
            <person name="Scarpassa V."/>
            <person name="Calvo E."/>
        </authorList>
    </citation>
    <scope>NUCLEOTIDE SEQUENCE</scope>
</reference>
<dbReference type="AlphaFoldDB" id="A0A2M4D472"/>
<feature type="signal peptide" evidence="1">
    <location>
        <begin position="1"/>
        <end position="29"/>
    </location>
</feature>
<accession>A0A2M4D472</accession>
<sequence>MIAAPVQLRCHRCLTSLLVYQCCLRSTAAARSSPPAVSFSRKDLALMSLHDRHHFVWGGHSPDRFCCYSFCPLQKHVGYHHYHWSVLRHSYGWHPYGLPFLRSPTVAPDTDSSHLADTGI</sequence>
<protein>
    <submittedName>
        <fullName evidence="2">Putative secreted protein</fullName>
    </submittedName>
</protein>
<feature type="chain" id="PRO_5014656450" evidence="1">
    <location>
        <begin position="30"/>
        <end position="120"/>
    </location>
</feature>